<organism evidence="1">
    <name type="scientific">marine sediment metagenome</name>
    <dbReference type="NCBI Taxonomy" id="412755"/>
    <lineage>
        <taxon>unclassified sequences</taxon>
        <taxon>metagenomes</taxon>
        <taxon>ecological metagenomes</taxon>
    </lineage>
</organism>
<comment type="caution">
    <text evidence="1">The sequence shown here is derived from an EMBL/GenBank/DDBJ whole genome shotgun (WGS) entry which is preliminary data.</text>
</comment>
<evidence type="ECO:0000313" key="1">
    <source>
        <dbReference type="EMBL" id="KKN31658.1"/>
    </source>
</evidence>
<sequence>MPQRDLKEHNAVYGQFNNTIFNIHVMMKSLEMEMMGQKGVIVKCPVCTDKGGIVVRPEMKTQKRKCFRCHSWVQFRQDNFGMHWKTKSALGVLNVEDYTF</sequence>
<accession>A0A0F9SR44</accession>
<gene>
    <name evidence="1" type="ORF">LCGC14_0821760</name>
</gene>
<protein>
    <submittedName>
        <fullName evidence="1">Uncharacterized protein</fullName>
    </submittedName>
</protein>
<proteinExistence type="predicted"/>
<dbReference type="AlphaFoldDB" id="A0A0F9SR44"/>
<name>A0A0F9SR44_9ZZZZ</name>
<reference evidence="1" key="1">
    <citation type="journal article" date="2015" name="Nature">
        <title>Complex archaea that bridge the gap between prokaryotes and eukaryotes.</title>
        <authorList>
            <person name="Spang A."/>
            <person name="Saw J.H."/>
            <person name="Jorgensen S.L."/>
            <person name="Zaremba-Niedzwiedzka K."/>
            <person name="Martijn J."/>
            <person name="Lind A.E."/>
            <person name="van Eijk R."/>
            <person name="Schleper C."/>
            <person name="Guy L."/>
            <person name="Ettema T.J."/>
        </authorList>
    </citation>
    <scope>NUCLEOTIDE SEQUENCE</scope>
</reference>
<dbReference type="EMBL" id="LAZR01002311">
    <property type="protein sequence ID" value="KKN31658.1"/>
    <property type="molecule type" value="Genomic_DNA"/>
</dbReference>